<name>A0A7X6MWJ5_9STRE</name>
<sequence>MLKVIFEKFLQKLEKPAIKKELVMGCDIHLWIEGRDKEGNAFGILV</sequence>
<reference evidence="1 2" key="1">
    <citation type="submission" date="2020-04" db="EMBL/GenBank/DDBJ databases">
        <title>MicrobeNet Type strains.</title>
        <authorList>
            <person name="Nicholson A.C."/>
        </authorList>
    </citation>
    <scope>NUCLEOTIDE SEQUENCE [LARGE SCALE GENOMIC DNA]</scope>
    <source>
        <strain evidence="1 2">CCUG 69612</strain>
    </source>
</reference>
<evidence type="ECO:0000313" key="2">
    <source>
        <dbReference type="Proteomes" id="UP000522720"/>
    </source>
</evidence>
<evidence type="ECO:0000313" key="1">
    <source>
        <dbReference type="EMBL" id="NKZ19705.1"/>
    </source>
</evidence>
<keyword evidence="2" id="KW-1185">Reference proteome</keyword>
<proteinExistence type="predicted"/>
<organism evidence="1 2">
    <name type="scientific">Streptococcus ovuberis</name>
    <dbReference type="NCBI Taxonomy" id="1936207"/>
    <lineage>
        <taxon>Bacteria</taxon>
        <taxon>Bacillati</taxon>
        <taxon>Bacillota</taxon>
        <taxon>Bacilli</taxon>
        <taxon>Lactobacillales</taxon>
        <taxon>Streptococcaceae</taxon>
        <taxon>Streptococcus</taxon>
    </lineage>
</organism>
<dbReference type="RefSeq" id="WP_168548463.1">
    <property type="nucleotide sequence ID" value="NZ_JAAXPR010000003.1"/>
</dbReference>
<gene>
    <name evidence="1" type="ORF">HF992_02370</name>
</gene>
<accession>A0A7X6MWJ5</accession>
<dbReference type="EMBL" id="JAAXPR010000003">
    <property type="protein sequence ID" value="NKZ19705.1"/>
    <property type="molecule type" value="Genomic_DNA"/>
</dbReference>
<comment type="caution">
    <text evidence="1">The sequence shown here is derived from an EMBL/GenBank/DDBJ whole genome shotgun (WGS) entry which is preliminary data.</text>
</comment>
<dbReference type="Proteomes" id="UP000522720">
    <property type="component" value="Unassembled WGS sequence"/>
</dbReference>
<dbReference type="AlphaFoldDB" id="A0A7X6MWJ5"/>
<protein>
    <submittedName>
        <fullName evidence="1">Uncharacterized protein</fullName>
    </submittedName>
</protein>